<accession>A0ABV6V1L6</accession>
<organism evidence="1 2">
    <name type="scientific">Streptacidiphilus cavernicola</name>
    <dbReference type="NCBI Taxonomy" id="3342716"/>
    <lineage>
        <taxon>Bacteria</taxon>
        <taxon>Bacillati</taxon>
        <taxon>Actinomycetota</taxon>
        <taxon>Actinomycetes</taxon>
        <taxon>Kitasatosporales</taxon>
        <taxon>Streptomycetaceae</taxon>
        <taxon>Streptacidiphilus</taxon>
    </lineage>
</organism>
<dbReference type="RefSeq" id="WP_030267410.1">
    <property type="nucleotide sequence ID" value="NZ_JBHEZZ010000049.1"/>
</dbReference>
<dbReference type="InterPro" id="IPR017519">
    <property type="entry name" value="CHP03085"/>
</dbReference>
<gene>
    <name evidence="1" type="ORF">ACEZDJ_40250</name>
</gene>
<proteinExistence type="predicted"/>
<dbReference type="InterPro" id="IPR017517">
    <property type="entry name" value="Maleyloyr_isom"/>
</dbReference>
<dbReference type="NCBIfam" id="TIGR03083">
    <property type="entry name" value="maleylpyruvate isomerase family mycothiol-dependent enzyme"/>
    <property type="match status" value="1"/>
</dbReference>
<dbReference type="NCBIfam" id="TIGR03085">
    <property type="entry name" value="TIGR03085 family metal-binding protein"/>
    <property type="match status" value="1"/>
</dbReference>
<protein>
    <submittedName>
        <fullName evidence="1">TIGR03085 family metal-binding protein</fullName>
    </submittedName>
</protein>
<reference evidence="1 2" key="1">
    <citation type="submission" date="2024-09" db="EMBL/GenBank/DDBJ databases">
        <authorList>
            <person name="Lee S.D."/>
        </authorList>
    </citation>
    <scope>NUCLEOTIDE SEQUENCE [LARGE SCALE GENOMIC DNA]</scope>
    <source>
        <strain evidence="1 2">N1-5</strain>
    </source>
</reference>
<dbReference type="Proteomes" id="UP001592528">
    <property type="component" value="Unassembled WGS sequence"/>
</dbReference>
<comment type="caution">
    <text evidence="1">The sequence shown here is derived from an EMBL/GenBank/DDBJ whole genome shotgun (WGS) entry which is preliminary data.</text>
</comment>
<sequence>MADLFFDAVERVQLSDLLDELGPEAPTLLVPWTTRDIAAHLVLREHDSLAGPGLVLPGVWGRFAERRRRALALRDFPWLVARLRSGPPPGFFRIGWVRRVPNLIEFFVHHEDVRRADGRGPRTNEHAMDEALWGNVSRGAWFLARRLGGTGLVLQWEGTARTVRARRGEPTARIAGTPGELLLYLFGRQGAARVEVSGPAAAVEAVQRARFGM</sequence>
<keyword evidence="2" id="KW-1185">Reference proteome</keyword>
<name>A0ABV6V1L6_9ACTN</name>
<evidence type="ECO:0000313" key="1">
    <source>
        <dbReference type="EMBL" id="MFC1407526.1"/>
    </source>
</evidence>
<evidence type="ECO:0000313" key="2">
    <source>
        <dbReference type="Proteomes" id="UP001592528"/>
    </source>
</evidence>
<dbReference type="EMBL" id="JBHEZZ010000049">
    <property type="protein sequence ID" value="MFC1407526.1"/>
    <property type="molecule type" value="Genomic_DNA"/>
</dbReference>